<dbReference type="Proteomes" id="UP000761411">
    <property type="component" value="Unassembled WGS sequence"/>
</dbReference>
<evidence type="ECO:0000313" key="2">
    <source>
        <dbReference type="Proteomes" id="UP000761411"/>
    </source>
</evidence>
<dbReference type="PIRSF" id="PIRSF034303">
    <property type="entry name" value="DUF1694"/>
    <property type="match status" value="1"/>
</dbReference>
<dbReference type="InterPro" id="IPR012543">
    <property type="entry name" value="DUF1694"/>
</dbReference>
<organism evidence="1 2">
    <name type="scientific">Mesobacillus boroniphilus</name>
    <dbReference type="NCBI Taxonomy" id="308892"/>
    <lineage>
        <taxon>Bacteria</taxon>
        <taxon>Bacillati</taxon>
        <taxon>Bacillota</taxon>
        <taxon>Bacilli</taxon>
        <taxon>Bacillales</taxon>
        <taxon>Bacillaceae</taxon>
        <taxon>Mesobacillus</taxon>
    </lineage>
</organism>
<protein>
    <submittedName>
        <fullName evidence="1">DUF1694 domain-containing protein</fullName>
    </submittedName>
</protein>
<name>A0A944CNK1_9BACI</name>
<sequence>MVEVDRLSKSNVDDYLQQGIHGAKQTKPDERRRFLTTLRERVVIALTQGEVMRKGVEPEVEQLMDENGEAHLFLNGNISYSYLSEYIKAAEKRGIEFTIVTNKDYDSELGLVLAHDHAIDKEEIYLGKKKPVIQTAEPKKKKGFLSGFGKFFRK</sequence>
<keyword evidence="2" id="KW-1185">Reference proteome</keyword>
<dbReference type="SUPFAM" id="SSF160515">
    <property type="entry name" value="YueI-like"/>
    <property type="match status" value="1"/>
</dbReference>
<dbReference type="Pfam" id="PF07997">
    <property type="entry name" value="DUF1694"/>
    <property type="match status" value="1"/>
</dbReference>
<comment type="caution">
    <text evidence="1">The sequence shown here is derived from an EMBL/GenBank/DDBJ whole genome shotgun (WGS) entry which is preliminary data.</text>
</comment>
<accession>A0A944CNK1</accession>
<evidence type="ECO:0000313" key="1">
    <source>
        <dbReference type="EMBL" id="MBS8266235.1"/>
    </source>
</evidence>
<dbReference type="InterPro" id="IPR029064">
    <property type="entry name" value="Ribosomal_eL30-like_sf"/>
</dbReference>
<proteinExistence type="predicted"/>
<gene>
    <name evidence="1" type="ORF">DYI25_17565</name>
</gene>
<reference evidence="1 2" key="1">
    <citation type="journal article" date="2021" name="Microorganisms">
        <title>Bacterial Dimethylsulfoniopropionate Biosynthesis in the East China Sea.</title>
        <authorList>
            <person name="Liu J."/>
            <person name="Zhang Y."/>
            <person name="Liu J."/>
            <person name="Zhong H."/>
            <person name="Williams B.T."/>
            <person name="Zheng Y."/>
            <person name="Curson A.R.J."/>
            <person name="Sun C."/>
            <person name="Sun H."/>
            <person name="Song D."/>
            <person name="Wagner Mackenzie B."/>
            <person name="Bermejo Martinez A."/>
            <person name="Todd J.D."/>
            <person name="Zhang X.H."/>
        </authorList>
    </citation>
    <scope>NUCLEOTIDE SEQUENCE [LARGE SCALE GENOMIC DNA]</scope>
    <source>
        <strain evidence="1 2">ESS08</strain>
    </source>
</reference>
<dbReference type="Gene3D" id="3.30.1330.30">
    <property type="match status" value="1"/>
</dbReference>
<dbReference type="AlphaFoldDB" id="A0A944CNK1"/>
<dbReference type="EMBL" id="QTKX01000003">
    <property type="protein sequence ID" value="MBS8266235.1"/>
    <property type="molecule type" value="Genomic_DNA"/>
</dbReference>